<dbReference type="STRING" id="1028.SAMN05661096_00737"/>
<dbReference type="GO" id="GO:0006508">
    <property type="term" value="P:proteolysis"/>
    <property type="evidence" value="ECO:0007669"/>
    <property type="project" value="InterPro"/>
</dbReference>
<dbReference type="Pfam" id="PF00656">
    <property type="entry name" value="Peptidase_C14"/>
    <property type="match status" value="1"/>
</dbReference>
<dbReference type="Proteomes" id="UP000193804">
    <property type="component" value="Unassembled WGS sequence"/>
</dbReference>
<gene>
    <name evidence="2" type="ORF">SAMN05661096_00737</name>
</gene>
<keyword evidence="3" id="KW-1185">Reference proteome</keyword>
<evidence type="ECO:0000259" key="1">
    <source>
        <dbReference type="PROSITE" id="PS50208"/>
    </source>
</evidence>
<organism evidence="2 3">
    <name type="scientific">Marivirga sericea</name>
    <dbReference type="NCBI Taxonomy" id="1028"/>
    <lineage>
        <taxon>Bacteria</taxon>
        <taxon>Pseudomonadati</taxon>
        <taxon>Bacteroidota</taxon>
        <taxon>Cytophagia</taxon>
        <taxon>Cytophagales</taxon>
        <taxon>Marivirgaceae</taxon>
        <taxon>Marivirga</taxon>
    </lineage>
</organism>
<protein>
    <submittedName>
        <fullName evidence="2">Caspase domain-containing protein</fullName>
    </submittedName>
</protein>
<dbReference type="InterPro" id="IPR011600">
    <property type="entry name" value="Pept_C14_caspase"/>
</dbReference>
<name>A0A1X7IKM8_9BACT</name>
<accession>A0A1X7IKM8</accession>
<evidence type="ECO:0000313" key="3">
    <source>
        <dbReference type="Proteomes" id="UP000193804"/>
    </source>
</evidence>
<proteinExistence type="predicted"/>
<dbReference type="PANTHER" id="PTHR22576">
    <property type="entry name" value="MUCOSA ASSOCIATED LYMPHOID TISSUE LYMPHOMA TRANSLOCATION PROTEIN 1/PARACASPASE"/>
    <property type="match status" value="1"/>
</dbReference>
<sequence>MTYRMLKNIFAITLLSILFIGRVSAQIVGDKTNQIVLDFENESITTSLPSIEWIYPAMEFTNTQENRVNVKAKITSGVPLKSVMLRVLNRKDGTALGTRAADIDDPFNVEIDLSMYVVKGENYLELTAENEEGGIVKDNRSIRVGLDAISDAVMIDRKDYALLFATNRYDNWNDLVNPIFDAEAIGKILEEEYGFIVEIVKDEEQNEVMTKLREYGQRKYKPQDQLFIFFAGHGVYDEVFGEGFVVASNSKVNDVSKNSYISHNRIRSNINNIPCEHIFLSMDVCFGGTFDPLLASSRSALYDDIDDKAYLVKKLSKKTRKYLTSGGKEYVSDGVRGSHSPFAKNFLEALKSYGGSDRILVLDEIKSFMDRSKTTPRFGEFGSDEKGSDFVFVAK</sequence>
<dbReference type="GO" id="GO:0004197">
    <property type="term" value="F:cysteine-type endopeptidase activity"/>
    <property type="evidence" value="ECO:0007669"/>
    <property type="project" value="InterPro"/>
</dbReference>
<dbReference type="OrthoDB" id="976443at2"/>
<reference evidence="3" key="1">
    <citation type="submission" date="2017-04" db="EMBL/GenBank/DDBJ databases">
        <authorList>
            <person name="Varghese N."/>
            <person name="Submissions S."/>
        </authorList>
    </citation>
    <scope>NUCLEOTIDE SEQUENCE [LARGE SCALE GENOMIC DNA]</scope>
    <source>
        <strain evidence="3">DSM 4125</strain>
    </source>
</reference>
<dbReference type="EMBL" id="FXAW01000001">
    <property type="protein sequence ID" value="SMG15202.1"/>
    <property type="molecule type" value="Genomic_DNA"/>
</dbReference>
<dbReference type="RefSeq" id="WP_085515719.1">
    <property type="nucleotide sequence ID" value="NZ_FXAW01000001.1"/>
</dbReference>
<dbReference type="PROSITE" id="PS50208">
    <property type="entry name" value="CASPASE_P20"/>
    <property type="match status" value="1"/>
</dbReference>
<dbReference type="PANTHER" id="PTHR22576:SF37">
    <property type="entry name" value="MUCOSA-ASSOCIATED LYMPHOID TISSUE LYMPHOMA TRANSLOCATION PROTEIN 1"/>
    <property type="match status" value="1"/>
</dbReference>
<dbReference type="AlphaFoldDB" id="A0A1X7IKM8"/>
<evidence type="ECO:0000313" key="2">
    <source>
        <dbReference type="EMBL" id="SMG15202.1"/>
    </source>
</evidence>
<feature type="domain" description="Caspase family p20" evidence="1">
    <location>
        <begin position="191"/>
        <end position="241"/>
    </location>
</feature>
<dbReference type="InterPro" id="IPR029030">
    <property type="entry name" value="Caspase-like_dom_sf"/>
</dbReference>
<dbReference type="SUPFAM" id="SSF52129">
    <property type="entry name" value="Caspase-like"/>
    <property type="match status" value="1"/>
</dbReference>
<dbReference type="InterPro" id="IPR001309">
    <property type="entry name" value="Pept_C14_p20"/>
</dbReference>
<dbReference type="Gene3D" id="3.40.50.1460">
    <property type="match status" value="1"/>
</dbReference>
<dbReference type="InterPro" id="IPR052039">
    <property type="entry name" value="Caspase-related_regulators"/>
</dbReference>